<gene>
    <name evidence="1" type="ORF">M407DRAFT_28073</name>
</gene>
<reference evidence="2" key="2">
    <citation type="submission" date="2015-01" db="EMBL/GenBank/DDBJ databases">
        <title>Evolutionary Origins and Diversification of the Mycorrhizal Mutualists.</title>
        <authorList>
            <consortium name="DOE Joint Genome Institute"/>
            <consortium name="Mycorrhizal Genomics Consortium"/>
            <person name="Kohler A."/>
            <person name="Kuo A."/>
            <person name="Nagy L.G."/>
            <person name="Floudas D."/>
            <person name="Copeland A."/>
            <person name="Barry K.W."/>
            <person name="Cichocki N."/>
            <person name="Veneault-Fourrey C."/>
            <person name="LaButti K."/>
            <person name="Lindquist E.A."/>
            <person name="Lipzen A."/>
            <person name="Lundell T."/>
            <person name="Morin E."/>
            <person name="Murat C."/>
            <person name="Riley R."/>
            <person name="Ohm R."/>
            <person name="Sun H."/>
            <person name="Tunlid A."/>
            <person name="Henrissat B."/>
            <person name="Grigoriev I.V."/>
            <person name="Hibbett D.S."/>
            <person name="Martin F."/>
        </authorList>
    </citation>
    <scope>NUCLEOTIDE SEQUENCE [LARGE SCALE GENOMIC DNA]</scope>
    <source>
        <strain evidence="2">MUT 4182</strain>
    </source>
</reference>
<dbReference type="EMBL" id="KN823110">
    <property type="protein sequence ID" value="KIO22424.1"/>
    <property type="molecule type" value="Genomic_DNA"/>
</dbReference>
<name>A0A0C3QCS2_9AGAM</name>
<evidence type="ECO:0000313" key="2">
    <source>
        <dbReference type="Proteomes" id="UP000054248"/>
    </source>
</evidence>
<sequence length="199" mass="22513">MSDLTTTVQTIMLTPENHTLWKDEMEALIVMADAYGIIDGTETQPTGADALRITITDAKAMWERLNNEYETKDASTRFYATQTVMTITFKDNDHRDESYTSFGNRVVDAANKWKLLLGKAPSITPRYDTWVARENTISITNWIAEKQDQSELDVNKVGQKILKRTLFCSLGAGPPNNFNHSCNYPRHTMALKASNPNFV</sequence>
<accession>A0A0C3QCS2</accession>
<dbReference type="Proteomes" id="UP000054248">
    <property type="component" value="Unassembled WGS sequence"/>
</dbReference>
<evidence type="ECO:0000313" key="1">
    <source>
        <dbReference type="EMBL" id="KIO22424.1"/>
    </source>
</evidence>
<dbReference type="HOGENOM" id="CLU_1373106_0_0_1"/>
<protein>
    <submittedName>
        <fullName evidence="1">Uncharacterized protein</fullName>
    </submittedName>
</protein>
<reference evidence="1 2" key="1">
    <citation type="submission" date="2014-04" db="EMBL/GenBank/DDBJ databases">
        <authorList>
            <consortium name="DOE Joint Genome Institute"/>
            <person name="Kuo A."/>
            <person name="Girlanda M."/>
            <person name="Perotto S."/>
            <person name="Kohler A."/>
            <person name="Nagy L.G."/>
            <person name="Floudas D."/>
            <person name="Copeland A."/>
            <person name="Barry K.W."/>
            <person name="Cichocki N."/>
            <person name="Veneault-Fourrey C."/>
            <person name="LaButti K."/>
            <person name="Lindquist E.A."/>
            <person name="Lipzen A."/>
            <person name="Lundell T."/>
            <person name="Morin E."/>
            <person name="Murat C."/>
            <person name="Sun H."/>
            <person name="Tunlid A."/>
            <person name="Henrissat B."/>
            <person name="Grigoriev I.V."/>
            <person name="Hibbett D.S."/>
            <person name="Martin F."/>
            <person name="Nordberg H.P."/>
            <person name="Cantor M.N."/>
            <person name="Hua S.X."/>
        </authorList>
    </citation>
    <scope>NUCLEOTIDE SEQUENCE [LARGE SCALE GENOMIC DNA]</scope>
    <source>
        <strain evidence="1 2">MUT 4182</strain>
    </source>
</reference>
<dbReference type="AlphaFoldDB" id="A0A0C3QCS2"/>
<organism evidence="1 2">
    <name type="scientific">Tulasnella calospora MUT 4182</name>
    <dbReference type="NCBI Taxonomy" id="1051891"/>
    <lineage>
        <taxon>Eukaryota</taxon>
        <taxon>Fungi</taxon>
        <taxon>Dikarya</taxon>
        <taxon>Basidiomycota</taxon>
        <taxon>Agaricomycotina</taxon>
        <taxon>Agaricomycetes</taxon>
        <taxon>Cantharellales</taxon>
        <taxon>Tulasnellaceae</taxon>
        <taxon>Tulasnella</taxon>
    </lineage>
</organism>
<proteinExistence type="predicted"/>
<keyword evidence="2" id="KW-1185">Reference proteome</keyword>